<proteinExistence type="predicted"/>
<dbReference type="eggNOG" id="COG0457">
    <property type="taxonomic scope" value="Bacteria"/>
</dbReference>
<dbReference type="InterPro" id="IPR011990">
    <property type="entry name" value="TPR-like_helical_dom_sf"/>
</dbReference>
<evidence type="ECO:0000313" key="4">
    <source>
        <dbReference type="Proteomes" id="UP000009872"/>
    </source>
</evidence>
<dbReference type="Gene3D" id="1.25.40.10">
    <property type="entry name" value="Tetratricopeptide repeat domain"/>
    <property type="match status" value="2"/>
</dbReference>
<comment type="caution">
    <text evidence="3">The sequence shown here is derived from an EMBL/GenBank/DDBJ whole genome shotgun (WGS) entry which is preliminary data.</text>
</comment>
<name>K9EI99_9BACE</name>
<accession>K9EI99</accession>
<dbReference type="InterPro" id="IPR019734">
    <property type="entry name" value="TPR_rpt"/>
</dbReference>
<keyword evidence="4" id="KW-1185">Reference proteome</keyword>
<organism evidence="3 4">
    <name type="scientific">Bacteroides oleiciplenus YIT 12058</name>
    <dbReference type="NCBI Taxonomy" id="742727"/>
    <lineage>
        <taxon>Bacteria</taxon>
        <taxon>Pseudomonadati</taxon>
        <taxon>Bacteroidota</taxon>
        <taxon>Bacteroidia</taxon>
        <taxon>Bacteroidales</taxon>
        <taxon>Bacteroidaceae</taxon>
        <taxon>Bacteroides</taxon>
    </lineage>
</organism>
<feature type="transmembrane region" description="Helical" evidence="2">
    <location>
        <begin position="360"/>
        <end position="382"/>
    </location>
</feature>
<dbReference type="EMBL" id="ADLF01000009">
    <property type="protein sequence ID" value="EKU90712.1"/>
    <property type="molecule type" value="Genomic_DNA"/>
</dbReference>
<dbReference type="STRING" id="742727.HMPREF9447_02130"/>
<keyword evidence="1" id="KW-0175">Coiled coil</keyword>
<keyword evidence="2" id="KW-0812">Transmembrane</keyword>
<dbReference type="SMART" id="SM00028">
    <property type="entry name" value="TPR"/>
    <property type="match status" value="4"/>
</dbReference>
<dbReference type="RefSeq" id="WP_009129691.1">
    <property type="nucleotide sequence ID" value="NZ_JH992941.1"/>
</dbReference>
<evidence type="ECO:0000256" key="1">
    <source>
        <dbReference type="SAM" id="Coils"/>
    </source>
</evidence>
<gene>
    <name evidence="3" type="ORF">HMPREF9447_02130</name>
</gene>
<dbReference type="AlphaFoldDB" id="K9EI99"/>
<reference evidence="3 4" key="1">
    <citation type="submission" date="2012-09" db="EMBL/GenBank/DDBJ databases">
        <title>The Genome Sequence of Bacteroides oleiciplenus YIT 12058.</title>
        <authorList>
            <consortium name="The Broad Institute Genome Sequencing Platform"/>
            <person name="Earl A."/>
            <person name="Ward D."/>
            <person name="Feldgarden M."/>
            <person name="Gevers D."/>
            <person name="Morotomi M."/>
            <person name="Walker B."/>
            <person name="Young S.K."/>
            <person name="Zeng Q."/>
            <person name="Gargeya S."/>
            <person name="Fitzgerald M."/>
            <person name="Haas B."/>
            <person name="Abouelleil A."/>
            <person name="Alvarado L."/>
            <person name="Arachchi H.M."/>
            <person name="Berlin A.M."/>
            <person name="Chapman S.B."/>
            <person name="Goldberg J."/>
            <person name="Griggs A."/>
            <person name="Gujja S."/>
            <person name="Hansen M."/>
            <person name="Howarth C."/>
            <person name="Imamovic A."/>
            <person name="Larimer J."/>
            <person name="McCowen C."/>
            <person name="Montmayeur A."/>
            <person name="Murphy C."/>
            <person name="Neiman D."/>
            <person name="Pearson M."/>
            <person name="Priest M."/>
            <person name="Roberts A."/>
            <person name="Saif S."/>
            <person name="Shea T."/>
            <person name="Sisk P."/>
            <person name="Sykes S."/>
            <person name="Wortman J."/>
            <person name="Nusbaum C."/>
            <person name="Birren B."/>
        </authorList>
    </citation>
    <scope>NUCLEOTIDE SEQUENCE [LARGE SCALE GENOMIC DNA]</scope>
    <source>
        <strain evidence="3 4">YIT 12058</strain>
    </source>
</reference>
<keyword evidence="2" id="KW-0472">Membrane</keyword>
<keyword evidence="2" id="KW-1133">Transmembrane helix</keyword>
<dbReference type="PATRIC" id="fig|742727.4.peg.2162"/>
<evidence type="ECO:0000313" key="3">
    <source>
        <dbReference type="EMBL" id="EKU90712.1"/>
    </source>
</evidence>
<evidence type="ECO:0000256" key="2">
    <source>
        <dbReference type="SAM" id="Phobius"/>
    </source>
</evidence>
<dbReference type="OrthoDB" id="1048105at2"/>
<evidence type="ECO:0008006" key="5">
    <source>
        <dbReference type="Google" id="ProtNLM"/>
    </source>
</evidence>
<dbReference type="Proteomes" id="UP000009872">
    <property type="component" value="Unassembled WGS sequence"/>
</dbReference>
<dbReference type="PROSITE" id="PS51257">
    <property type="entry name" value="PROKAR_LIPOPROTEIN"/>
    <property type="match status" value="1"/>
</dbReference>
<dbReference type="SUPFAM" id="SSF48452">
    <property type="entry name" value="TPR-like"/>
    <property type="match status" value="1"/>
</dbReference>
<protein>
    <recommendedName>
        <fullName evidence="5">Tetratricopeptide repeat protein</fullName>
    </recommendedName>
</protein>
<dbReference type="HOGENOM" id="CLU_030491_1_0_10"/>
<sequence>MKKILLVWICFIYGLFFSCTQEIASDIFDRVERYMEICPDSALLLLNRIQHPEKLSGKQRADYALLLTQARDKNYLDSLQSDSLIELAVDFYRNSNDRIRAGKALFYYGKVAALQKDEEVAMQSFLGAQEKLEHTNEYRLKALIQEYVGYLNEDRNMYDMALENYRRSVDYYQKVGDSLGIAYIYRNLAWIYERKNNNDSVTWYVTEAISLLRGDSTSPVFPSLMQLCGVIESNQKNYLEAANYYLIAIKHERIGDLSAYYKLSLGDTYMTLEQLDKAEECFNSILLSKDTFALSTTYNCLYRLEKLNARYEKALYYKEVSDSLLQIAQKEDLRGKILKLQQKYETEKLQLEKKLLRQEMLIQLLGGVALFIILAWSSIFFYRKMKMRYKNAYEKCMQDYSRKNKEIINANEQLIGQYICQIEELKQKKIEAADSFKEQIEKLEQEMQFLIDKNREIRENSYADGISVLRQLKGGLLIVENMTSAEKMQLFGYIDSLFGSFVTRLCEEYALKEANLLLAIFIKLGFSLEELVIVFDSEPEAVRKRKQRLKSKIGLDSKTNLDVFLAIYPRKMSC</sequence>
<feature type="coiled-coil region" evidence="1">
    <location>
        <begin position="397"/>
        <end position="460"/>
    </location>
</feature>